<dbReference type="GO" id="GO:0019867">
    <property type="term" value="C:outer membrane"/>
    <property type="evidence" value="ECO:0007669"/>
    <property type="project" value="InterPro"/>
</dbReference>
<dbReference type="EC" id="4.2.2.n1" evidence="2"/>
<dbReference type="GO" id="GO:0008933">
    <property type="term" value="F:peptidoglycan lytic transglycosylase activity"/>
    <property type="evidence" value="ECO:0007669"/>
    <property type="project" value="TreeGrafter"/>
</dbReference>
<dbReference type="GO" id="GO:0009254">
    <property type="term" value="P:peptidoglycan turnover"/>
    <property type="evidence" value="ECO:0007669"/>
    <property type="project" value="InterPro"/>
</dbReference>
<keyword evidence="4" id="KW-0961">Cell wall biogenesis/degradation</keyword>
<dbReference type="Pfam" id="PF06725">
    <property type="entry name" value="3D"/>
    <property type="match status" value="1"/>
</dbReference>
<dbReference type="EMBL" id="JAAIKB010000017">
    <property type="protein sequence ID" value="NGM23670.1"/>
    <property type="molecule type" value="Genomic_DNA"/>
</dbReference>
<evidence type="ECO:0000256" key="3">
    <source>
        <dbReference type="ARBA" id="ARBA00023239"/>
    </source>
</evidence>
<comment type="caution">
    <text evidence="7">The sequence shown here is derived from an EMBL/GenBank/DDBJ whole genome shotgun (WGS) entry which is preliminary data.</text>
</comment>
<reference evidence="7 8" key="1">
    <citation type="submission" date="2020-02" db="EMBL/GenBank/DDBJ databases">
        <authorList>
            <person name="Kim H.M."/>
            <person name="Jeon C.O."/>
        </authorList>
    </citation>
    <scope>NUCLEOTIDE SEQUENCE [LARGE SCALE GENOMIC DNA]</scope>
    <source>
        <strain evidence="7 8">PeD5</strain>
    </source>
</reference>
<dbReference type="GO" id="GO:0071555">
    <property type="term" value="P:cell wall organization"/>
    <property type="evidence" value="ECO:0007669"/>
    <property type="project" value="UniProtKB-KW"/>
</dbReference>
<keyword evidence="3" id="KW-0456">Lyase</keyword>
<dbReference type="InterPro" id="IPR026044">
    <property type="entry name" value="MltA"/>
</dbReference>
<dbReference type="InterPro" id="IPR036908">
    <property type="entry name" value="RlpA-like_sf"/>
</dbReference>
<dbReference type="Gene3D" id="2.40.40.10">
    <property type="entry name" value="RlpA-like domain"/>
    <property type="match status" value="1"/>
</dbReference>
<dbReference type="SUPFAM" id="SSF50685">
    <property type="entry name" value="Barwin-like endoglucanases"/>
    <property type="match status" value="1"/>
</dbReference>
<keyword evidence="8" id="KW-1185">Reference proteome</keyword>
<dbReference type="Gene3D" id="2.40.240.50">
    <property type="entry name" value="Barwin-like endoglucanases"/>
    <property type="match status" value="1"/>
</dbReference>
<dbReference type="CDD" id="cd14668">
    <property type="entry name" value="mlta_B"/>
    <property type="match status" value="1"/>
</dbReference>
<dbReference type="GO" id="GO:0009253">
    <property type="term" value="P:peptidoglycan catabolic process"/>
    <property type="evidence" value="ECO:0007669"/>
    <property type="project" value="TreeGrafter"/>
</dbReference>
<dbReference type="GO" id="GO:0004553">
    <property type="term" value="F:hydrolase activity, hydrolyzing O-glycosyl compounds"/>
    <property type="evidence" value="ECO:0007669"/>
    <property type="project" value="InterPro"/>
</dbReference>
<evidence type="ECO:0000313" key="8">
    <source>
        <dbReference type="Proteomes" id="UP000475385"/>
    </source>
</evidence>
<sequence>MTLLLALTLAACTQPLPHPIPFTDLPGWSSDRVSQAIPAFRESCTVLARMPADRALGGDGPLARDAGDYAPACAAAAAVPPDDEPAARDFLTRHFTPWAVGEGTLTGYFEPELRGSTEPTPALSTPLLARPPSLVEVDLGSFASDLRGRRTAGLVRDGRLQPFPDRAAISGGALAGQGLELAWVDPVDAFFLHIQGSGRVTFPDGSVRRLGYAAQNGHAYVAIGRFLIESGAVAREAMSMQAIRDWLRAAPPTDAAALMARNPSYVFFRELTGLAPEKGPLGALGAPLMPGRSLAVDRTQTPLGTPVWVAGRGLERLAVAQDTGGAIRGPARADLFTGWGEAAAEAAGPMRDPARLFVLLPPPAP</sequence>
<dbReference type="PIRSF" id="PIRSF019422">
    <property type="entry name" value="MltA"/>
    <property type="match status" value="1"/>
</dbReference>
<proteinExistence type="predicted"/>
<dbReference type="PANTHER" id="PTHR30124:SF0">
    <property type="entry name" value="MEMBRANE-BOUND LYTIC MUREIN TRANSGLYCOSYLASE A"/>
    <property type="match status" value="1"/>
</dbReference>
<organism evidence="7 8">
    <name type="scientific">Falsiroseomonas algicola</name>
    <dbReference type="NCBI Taxonomy" id="2716930"/>
    <lineage>
        <taxon>Bacteria</taxon>
        <taxon>Pseudomonadati</taxon>
        <taxon>Pseudomonadota</taxon>
        <taxon>Alphaproteobacteria</taxon>
        <taxon>Acetobacterales</taxon>
        <taxon>Roseomonadaceae</taxon>
        <taxon>Falsiroseomonas</taxon>
    </lineage>
</organism>
<feature type="domain" description="Lytic transglycosylase MltA" evidence="6">
    <location>
        <begin position="112"/>
        <end position="269"/>
    </location>
</feature>
<dbReference type="Pfam" id="PF03562">
    <property type="entry name" value="MltA"/>
    <property type="match status" value="1"/>
</dbReference>
<dbReference type="InterPro" id="IPR005300">
    <property type="entry name" value="MltA_B"/>
</dbReference>
<evidence type="ECO:0000259" key="6">
    <source>
        <dbReference type="SMART" id="SM00925"/>
    </source>
</evidence>
<dbReference type="CDD" id="cd14485">
    <property type="entry name" value="mltA_like_LT_A"/>
    <property type="match status" value="1"/>
</dbReference>
<dbReference type="PANTHER" id="PTHR30124">
    <property type="entry name" value="MEMBRANE-BOUND LYTIC MUREIN TRANSGLYCOSYLASE A"/>
    <property type="match status" value="1"/>
</dbReference>
<accession>A0A6M1LTB0</accession>
<dbReference type="SMART" id="SM00925">
    <property type="entry name" value="MltA"/>
    <property type="match status" value="1"/>
</dbReference>
<gene>
    <name evidence="7" type="ORF">G3576_26895</name>
</gene>
<evidence type="ECO:0000313" key="7">
    <source>
        <dbReference type="EMBL" id="NGM23670.1"/>
    </source>
</evidence>
<dbReference type="InterPro" id="IPR010611">
    <property type="entry name" value="3D_dom"/>
</dbReference>
<comment type="catalytic activity">
    <reaction evidence="1">
        <text>Exolytic cleavage of the (1-&gt;4)-beta-glycosidic linkage between N-acetylmuramic acid (MurNAc) and N-acetylglucosamine (GlcNAc) residues in peptidoglycan, from either the reducing or the non-reducing ends of the peptidoglycan chains, with concomitant formation of a 1,6-anhydrobond in the MurNAc residue.</text>
        <dbReference type="EC" id="4.2.2.n1"/>
    </reaction>
</comment>
<evidence type="ECO:0000256" key="4">
    <source>
        <dbReference type="ARBA" id="ARBA00023316"/>
    </source>
</evidence>
<dbReference type="AlphaFoldDB" id="A0A6M1LTB0"/>
<evidence type="ECO:0000256" key="1">
    <source>
        <dbReference type="ARBA" id="ARBA00001420"/>
    </source>
</evidence>
<protein>
    <recommendedName>
        <fullName evidence="2">peptidoglycan lytic exotransglycosylase</fullName>
        <ecNumber evidence="2">4.2.2.n1</ecNumber>
    </recommendedName>
    <alternativeName>
        <fullName evidence="5">Murein hydrolase A</fullName>
    </alternativeName>
</protein>
<evidence type="ECO:0000256" key="2">
    <source>
        <dbReference type="ARBA" id="ARBA00012587"/>
    </source>
</evidence>
<dbReference type="Proteomes" id="UP000475385">
    <property type="component" value="Unassembled WGS sequence"/>
</dbReference>
<name>A0A6M1LTB0_9PROT</name>
<reference evidence="7 8" key="2">
    <citation type="submission" date="2020-03" db="EMBL/GenBank/DDBJ databases">
        <title>Roseomonas stagni sp. nov., isolated from pond water in Japan.</title>
        <authorList>
            <person name="Furuhata K."/>
            <person name="Miyamoto H."/>
            <person name="Goto K."/>
        </authorList>
    </citation>
    <scope>NUCLEOTIDE SEQUENCE [LARGE SCALE GENOMIC DNA]</scope>
    <source>
        <strain evidence="7 8">PeD5</strain>
    </source>
</reference>
<evidence type="ECO:0000256" key="5">
    <source>
        <dbReference type="ARBA" id="ARBA00030918"/>
    </source>
</evidence>